<dbReference type="EMBL" id="BKAG01000030">
    <property type="protein sequence ID" value="GEP44473.1"/>
    <property type="molecule type" value="Genomic_DNA"/>
</dbReference>
<evidence type="ECO:0000256" key="1">
    <source>
        <dbReference type="SAM" id="SignalP"/>
    </source>
</evidence>
<comment type="caution">
    <text evidence="2">The sequence shown here is derived from an EMBL/GenBank/DDBJ whole genome shotgun (WGS) entry which is preliminary data.</text>
</comment>
<evidence type="ECO:0000313" key="3">
    <source>
        <dbReference type="Proteomes" id="UP000321577"/>
    </source>
</evidence>
<protein>
    <submittedName>
        <fullName evidence="2">Uncharacterized protein</fullName>
    </submittedName>
</protein>
<dbReference type="AlphaFoldDB" id="A0A512MCK8"/>
<organism evidence="2 3">
    <name type="scientific">Brevifollis gellanilyticus</name>
    <dbReference type="NCBI Taxonomy" id="748831"/>
    <lineage>
        <taxon>Bacteria</taxon>
        <taxon>Pseudomonadati</taxon>
        <taxon>Verrucomicrobiota</taxon>
        <taxon>Verrucomicrobiia</taxon>
        <taxon>Verrucomicrobiales</taxon>
        <taxon>Verrucomicrobiaceae</taxon>
    </lineage>
</organism>
<gene>
    <name evidence="2" type="ORF">BGE01nite_37640</name>
</gene>
<keyword evidence="3" id="KW-1185">Reference proteome</keyword>
<dbReference type="Proteomes" id="UP000321577">
    <property type="component" value="Unassembled WGS sequence"/>
</dbReference>
<sequence length="145" mass="16106">MKPLLPSQKMKTLITFLLLCASPALARLGETREQCEARYGKAVAGQSDPPASMHEKAGLFIICKYDSAEGGKCRGIVFNRTDPVSRKKDPLMKVEIEILLKASSEGGEWVKDSIFSSTDEDIWRREGAKASYSHLTHDLVIIHKD</sequence>
<reference evidence="2 3" key="1">
    <citation type="submission" date="2019-07" db="EMBL/GenBank/DDBJ databases">
        <title>Whole genome shotgun sequence of Brevifollis gellanilyticus NBRC 108608.</title>
        <authorList>
            <person name="Hosoyama A."/>
            <person name="Uohara A."/>
            <person name="Ohji S."/>
            <person name="Ichikawa N."/>
        </authorList>
    </citation>
    <scope>NUCLEOTIDE SEQUENCE [LARGE SCALE GENOMIC DNA]</scope>
    <source>
        <strain evidence="2 3">NBRC 108608</strain>
    </source>
</reference>
<feature type="chain" id="PRO_5022113103" evidence="1">
    <location>
        <begin position="27"/>
        <end position="145"/>
    </location>
</feature>
<keyword evidence="1" id="KW-0732">Signal</keyword>
<evidence type="ECO:0000313" key="2">
    <source>
        <dbReference type="EMBL" id="GEP44473.1"/>
    </source>
</evidence>
<accession>A0A512MCK8</accession>
<name>A0A512MCK8_9BACT</name>
<proteinExistence type="predicted"/>
<feature type="signal peptide" evidence="1">
    <location>
        <begin position="1"/>
        <end position="26"/>
    </location>
</feature>